<dbReference type="InterPro" id="IPR002347">
    <property type="entry name" value="SDR_fam"/>
</dbReference>
<gene>
    <name evidence="5" type="ORF">VP1G_06884</name>
</gene>
<dbReference type="PROSITE" id="PS00061">
    <property type="entry name" value="ADH_SHORT"/>
    <property type="match status" value="1"/>
</dbReference>
<evidence type="ECO:0000259" key="4">
    <source>
        <dbReference type="SMART" id="SM00822"/>
    </source>
</evidence>
<dbReference type="AlphaFoldDB" id="A0A194V713"/>
<dbReference type="Proteomes" id="UP000078576">
    <property type="component" value="Unassembled WGS sequence"/>
</dbReference>
<dbReference type="InterPro" id="IPR020904">
    <property type="entry name" value="Sc_DH/Rdtase_CS"/>
</dbReference>
<comment type="similarity">
    <text evidence="1">Belongs to the short-chain dehydrogenases/reductases (SDR) family.</text>
</comment>
<proteinExistence type="inferred from homology"/>
<sequence>MADTLSLEGKVAIITGSGRETGIGAATATALARNGAAVTINYVSEQSASRAANVVKSIQDAGGRAIAVRADVTTPEGAEKLVQETLKGFNTDKIDILINNAGAAHGGPLVMKVTPEDIDATFATSVRAPILLMQATVPHMPQYSRIINISSVVSKLGLDGVALYAGGKAAMDTITYAMASELGKAGKNITVNTVAPGFTVTEILPADVMDAFNKQLTPLTRVEERPGRPEDIADAILLLVSEKSRWITGQYISVSGGISGN</sequence>
<dbReference type="EMBL" id="KN714734">
    <property type="protein sequence ID" value="KUI59636.1"/>
    <property type="molecule type" value="Genomic_DNA"/>
</dbReference>
<evidence type="ECO:0000256" key="1">
    <source>
        <dbReference type="ARBA" id="ARBA00006484"/>
    </source>
</evidence>
<dbReference type="SUPFAM" id="SSF51735">
    <property type="entry name" value="NAD(P)-binding Rossmann-fold domains"/>
    <property type="match status" value="1"/>
</dbReference>
<evidence type="ECO:0000256" key="3">
    <source>
        <dbReference type="ARBA" id="ARBA00023002"/>
    </source>
</evidence>
<dbReference type="InterPro" id="IPR036291">
    <property type="entry name" value="NAD(P)-bd_dom_sf"/>
</dbReference>
<dbReference type="FunFam" id="3.40.50.720:FF:000084">
    <property type="entry name" value="Short-chain dehydrogenase reductase"/>
    <property type="match status" value="1"/>
</dbReference>
<reference evidence="6" key="1">
    <citation type="submission" date="2014-12" db="EMBL/GenBank/DDBJ databases">
        <title>Genome Sequence of Valsa Canker Pathogens Uncovers a Specific Adaption of Colonization on Woody Bark.</title>
        <authorList>
            <person name="Yin Z."/>
            <person name="Liu H."/>
            <person name="Gao X."/>
            <person name="Li Z."/>
            <person name="Song N."/>
            <person name="Ke X."/>
            <person name="Dai Q."/>
            <person name="Wu Y."/>
            <person name="Sun Y."/>
            <person name="Xu J.-R."/>
            <person name="Kang Z.K."/>
            <person name="Wang L."/>
            <person name="Huang L."/>
        </authorList>
    </citation>
    <scope>NUCLEOTIDE SEQUENCE [LARGE SCALE GENOMIC DNA]</scope>
    <source>
        <strain evidence="6">SXYL134</strain>
    </source>
</reference>
<organism evidence="5 6">
    <name type="scientific">Cytospora mali</name>
    <name type="common">Apple Valsa canker fungus</name>
    <name type="synonym">Valsa mali</name>
    <dbReference type="NCBI Taxonomy" id="578113"/>
    <lineage>
        <taxon>Eukaryota</taxon>
        <taxon>Fungi</taxon>
        <taxon>Dikarya</taxon>
        <taxon>Ascomycota</taxon>
        <taxon>Pezizomycotina</taxon>
        <taxon>Sordariomycetes</taxon>
        <taxon>Sordariomycetidae</taxon>
        <taxon>Diaporthales</taxon>
        <taxon>Cytosporaceae</taxon>
        <taxon>Cytospora</taxon>
    </lineage>
</organism>
<dbReference type="STRING" id="694573.A0A194V713"/>
<dbReference type="Gene3D" id="3.40.50.720">
    <property type="entry name" value="NAD(P)-binding Rossmann-like Domain"/>
    <property type="match status" value="1"/>
</dbReference>
<accession>A0A194V713</accession>
<dbReference type="PANTHER" id="PTHR43639">
    <property type="entry name" value="OXIDOREDUCTASE, SHORT-CHAIN DEHYDROGENASE/REDUCTASE FAMILY (AFU_ORTHOLOGUE AFUA_5G02870)"/>
    <property type="match status" value="1"/>
</dbReference>
<dbReference type="PANTHER" id="PTHR43639:SF1">
    <property type="entry name" value="SHORT-CHAIN DEHYDROGENASE_REDUCTASE FAMILY PROTEIN"/>
    <property type="match status" value="1"/>
</dbReference>
<evidence type="ECO:0000313" key="5">
    <source>
        <dbReference type="EMBL" id="KUI59636.1"/>
    </source>
</evidence>
<dbReference type="OrthoDB" id="47007at2759"/>
<keyword evidence="6" id="KW-1185">Reference proteome</keyword>
<dbReference type="InterPro" id="IPR057326">
    <property type="entry name" value="KR_dom"/>
</dbReference>
<keyword evidence="3" id="KW-0560">Oxidoreductase</keyword>
<protein>
    <recommendedName>
        <fullName evidence="4">Ketoreductase domain-containing protein</fullName>
    </recommendedName>
</protein>
<dbReference type="SMART" id="SM00822">
    <property type="entry name" value="PKS_KR"/>
    <property type="match status" value="1"/>
</dbReference>
<dbReference type="GO" id="GO:0016491">
    <property type="term" value="F:oxidoreductase activity"/>
    <property type="evidence" value="ECO:0007669"/>
    <property type="project" value="UniProtKB-KW"/>
</dbReference>
<evidence type="ECO:0000256" key="2">
    <source>
        <dbReference type="ARBA" id="ARBA00022857"/>
    </source>
</evidence>
<name>A0A194V713_CYTMA</name>
<dbReference type="PRINTS" id="PR00081">
    <property type="entry name" value="GDHRDH"/>
</dbReference>
<feature type="domain" description="Ketoreductase" evidence="4">
    <location>
        <begin position="10"/>
        <end position="197"/>
    </location>
</feature>
<dbReference type="Pfam" id="PF13561">
    <property type="entry name" value="adh_short_C2"/>
    <property type="match status" value="1"/>
</dbReference>
<keyword evidence="2" id="KW-0521">NADP</keyword>
<evidence type="ECO:0000313" key="6">
    <source>
        <dbReference type="Proteomes" id="UP000078576"/>
    </source>
</evidence>
<dbReference type="PRINTS" id="PR00080">
    <property type="entry name" value="SDRFAMILY"/>
</dbReference>